<evidence type="ECO:0000313" key="1">
    <source>
        <dbReference type="EMBL" id="MBW64091.1"/>
    </source>
</evidence>
<reference evidence="1" key="1">
    <citation type="submission" date="2018-01" db="EMBL/GenBank/DDBJ databases">
        <title>An insight into the sialome of Amazonian anophelines.</title>
        <authorList>
            <person name="Ribeiro J.M."/>
            <person name="Scarpassa V."/>
            <person name="Calvo E."/>
        </authorList>
    </citation>
    <scope>NUCLEOTIDE SEQUENCE</scope>
    <source>
        <tissue evidence="1">Salivary glands</tissue>
    </source>
</reference>
<proteinExistence type="predicted"/>
<sequence length="66" mass="6770">MLMVSIGPFSGWPSCGAALLFHGPLGTIAISRRTAAAAAGAGARAAHVLDESAPPLQRKQATDQWL</sequence>
<dbReference type="AlphaFoldDB" id="A0A2M4CG14"/>
<name>A0A2M4CG14_9DIPT</name>
<protein>
    <submittedName>
        <fullName evidence="1">Putative secreted protein</fullName>
    </submittedName>
</protein>
<organism evidence="1">
    <name type="scientific">Anopheles marajoara</name>
    <dbReference type="NCBI Taxonomy" id="58244"/>
    <lineage>
        <taxon>Eukaryota</taxon>
        <taxon>Metazoa</taxon>
        <taxon>Ecdysozoa</taxon>
        <taxon>Arthropoda</taxon>
        <taxon>Hexapoda</taxon>
        <taxon>Insecta</taxon>
        <taxon>Pterygota</taxon>
        <taxon>Neoptera</taxon>
        <taxon>Endopterygota</taxon>
        <taxon>Diptera</taxon>
        <taxon>Nematocera</taxon>
        <taxon>Culicoidea</taxon>
        <taxon>Culicidae</taxon>
        <taxon>Anophelinae</taxon>
        <taxon>Anopheles</taxon>
    </lineage>
</organism>
<dbReference type="EMBL" id="GGFJ01014950">
    <property type="protein sequence ID" value="MBW64091.1"/>
    <property type="molecule type" value="Transcribed_RNA"/>
</dbReference>
<accession>A0A2M4CG14</accession>